<organism evidence="1 2">
    <name type="scientific">Orchesella dallaii</name>
    <dbReference type="NCBI Taxonomy" id="48710"/>
    <lineage>
        <taxon>Eukaryota</taxon>
        <taxon>Metazoa</taxon>
        <taxon>Ecdysozoa</taxon>
        <taxon>Arthropoda</taxon>
        <taxon>Hexapoda</taxon>
        <taxon>Collembola</taxon>
        <taxon>Entomobryomorpha</taxon>
        <taxon>Entomobryoidea</taxon>
        <taxon>Orchesellidae</taxon>
        <taxon>Orchesellinae</taxon>
        <taxon>Orchesella</taxon>
    </lineage>
</organism>
<evidence type="ECO:0000313" key="1">
    <source>
        <dbReference type="EMBL" id="CAL8122685.1"/>
    </source>
</evidence>
<dbReference type="EMBL" id="CAXLJM020000068">
    <property type="protein sequence ID" value="CAL8122685.1"/>
    <property type="molecule type" value="Genomic_DNA"/>
</dbReference>
<proteinExistence type="predicted"/>
<accession>A0ABP1R8A5</accession>
<keyword evidence="2" id="KW-1185">Reference proteome</keyword>
<evidence type="ECO:0000313" key="2">
    <source>
        <dbReference type="Proteomes" id="UP001642540"/>
    </source>
</evidence>
<dbReference type="Proteomes" id="UP001642540">
    <property type="component" value="Unassembled WGS sequence"/>
</dbReference>
<sequence length="653" mass="74195">MHSIYGMRKRCSHNLRIRLSDGSLPCLVCVCAEIDDSLITECNGNRKLSSACINDIIHRFRIINSVLDDVPIQPNTIEEHLSPVLRTSIAVLKIDNDEVGTLVSQALDKICPKVPMYMLEKFLGDLSAQILEKTTFGNLESLSVLIRRKECLNCFLKFHGQQLLPKLFQVLKKHAENYSCFKNTVLLETNNSVANSTTNKNSSLKVLGKTVETLEAICSRDVLFVADREHESLQFESETFSVLFEYLKDVISSCMKLLNSTEITNMPAFSAKILSFLDRLLQYAETLRCLVANNLDVPFCSMIKKLLFNRSLEVKSAVLSVVHQMILTYMHTMGDEKAEKGLIADFPSVIFQVDLIHFITEAMNMSSGIAFITTLQILDKISLIPVFQQGRMIPVLESILRVSSISSLDHGNDMSVYESLNSLIANILRTMEPITPGIQFQLLHLFERLPSEWTTLQFLPWIKLLYFCREVELLSRLWSILIIFVERNKNVGSCYCVSSLKCFLLIAFAVMNCKCPDDTLVEDNAEVSQQEALINKIMSYLMDVSFLPSLLALITYGTSEDSEYVSIILELMINFPVDKMKPFKAFGVPNQTVFKIIFDSEISGDVMPDVNEDPEYEIKADSDLLENRDGVWWWSPKCYLHLLACIRQNLEFM</sequence>
<comment type="caution">
    <text evidence="1">The sequence shown here is derived from an EMBL/GenBank/DDBJ whole genome shotgun (WGS) entry which is preliminary data.</text>
</comment>
<dbReference type="SUPFAM" id="SSF48371">
    <property type="entry name" value="ARM repeat"/>
    <property type="match status" value="1"/>
</dbReference>
<reference evidence="1 2" key="1">
    <citation type="submission" date="2024-08" db="EMBL/GenBank/DDBJ databases">
        <authorList>
            <person name="Cucini C."/>
            <person name="Frati F."/>
        </authorList>
    </citation>
    <scope>NUCLEOTIDE SEQUENCE [LARGE SCALE GENOMIC DNA]</scope>
</reference>
<dbReference type="InterPro" id="IPR016024">
    <property type="entry name" value="ARM-type_fold"/>
</dbReference>
<protein>
    <submittedName>
        <fullName evidence="1">Uncharacterized protein</fullName>
    </submittedName>
</protein>
<gene>
    <name evidence="1" type="ORF">ODALV1_LOCUS19915</name>
</gene>
<name>A0ABP1R8A5_9HEXA</name>